<dbReference type="AlphaFoldDB" id="A0A285IPT1"/>
<dbReference type="PANTHER" id="PTHR43459:SF1">
    <property type="entry name" value="EG:BACN32G11.4 PROTEIN"/>
    <property type="match status" value="1"/>
</dbReference>
<name>A0A285IPT1_9ACTN</name>
<dbReference type="PANTHER" id="PTHR43459">
    <property type="entry name" value="ENOYL-COA HYDRATASE"/>
    <property type="match status" value="1"/>
</dbReference>
<evidence type="ECO:0000313" key="3">
    <source>
        <dbReference type="Proteomes" id="UP000219612"/>
    </source>
</evidence>
<organism evidence="2 3">
    <name type="scientific">Paractinoplanes atraurantiacus</name>
    <dbReference type="NCBI Taxonomy" id="1036182"/>
    <lineage>
        <taxon>Bacteria</taxon>
        <taxon>Bacillati</taxon>
        <taxon>Actinomycetota</taxon>
        <taxon>Actinomycetes</taxon>
        <taxon>Micromonosporales</taxon>
        <taxon>Micromonosporaceae</taxon>
        <taxon>Paractinoplanes</taxon>
    </lineage>
</organism>
<dbReference type="Pfam" id="PF00378">
    <property type="entry name" value="ECH_1"/>
    <property type="match status" value="1"/>
</dbReference>
<gene>
    <name evidence="2" type="ORF">SAMN05421748_110195</name>
</gene>
<dbReference type="RefSeq" id="WP_097322279.1">
    <property type="nucleotide sequence ID" value="NZ_OBDY01000010.1"/>
</dbReference>
<dbReference type="OrthoDB" id="9775794at2"/>
<dbReference type="SUPFAM" id="SSF52096">
    <property type="entry name" value="ClpP/crotonase"/>
    <property type="match status" value="1"/>
</dbReference>
<dbReference type="Proteomes" id="UP000219612">
    <property type="component" value="Unassembled WGS sequence"/>
</dbReference>
<evidence type="ECO:0000256" key="1">
    <source>
        <dbReference type="RuleBase" id="RU003707"/>
    </source>
</evidence>
<dbReference type="CDD" id="cd06558">
    <property type="entry name" value="crotonase-like"/>
    <property type="match status" value="1"/>
</dbReference>
<sequence>MEQFRVTKVQPSYWWVTFGNGPVNLIDPDTVEQLAALITEIENDPALTVVVFRSETPGYFMAHWDFLSDTHRVAAMPPGPTGFHPYLDNFVRLSRLPVATISEVRGRTRGAGSEFVLATDIRFASDQAVFGQFEIGVGAVPGGGAMARLSRLAGRGRALEILLGGDDIPAALAAEYGYVNRVVPDADIEDFTDRFARRIAAFDKVAVTGIKKLVDAATLPPDAELAEGLKSYFATAGRPEHRPFVQLLFKNGLQQPDGIERDLGSAIGDLRQQPANGPSQG</sequence>
<protein>
    <submittedName>
        <fullName evidence="2">Enoyl-CoA hydratase/carnithine racemase</fullName>
    </submittedName>
</protein>
<keyword evidence="3" id="KW-1185">Reference proteome</keyword>
<dbReference type="InterPro" id="IPR018376">
    <property type="entry name" value="Enoyl-CoA_hyd/isom_CS"/>
</dbReference>
<dbReference type="PROSITE" id="PS00166">
    <property type="entry name" value="ENOYL_COA_HYDRATASE"/>
    <property type="match status" value="1"/>
</dbReference>
<dbReference type="Gene3D" id="3.90.226.10">
    <property type="entry name" value="2-enoyl-CoA Hydratase, Chain A, domain 1"/>
    <property type="match status" value="1"/>
</dbReference>
<dbReference type="EMBL" id="OBDY01000010">
    <property type="protein sequence ID" value="SNY50029.1"/>
    <property type="molecule type" value="Genomic_DNA"/>
</dbReference>
<evidence type="ECO:0000313" key="2">
    <source>
        <dbReference type="EMBL" id="SNY50029.1"/>
    </source>
</evidence>
<accession>A0A285IPT1</accession>
<dbReference type="InterPro" id="IPR001753">
    <property type="entry name" value="Enoyl-CoA_hydra/iso"/>
</dbReference>
<dbReference type="GO" id="GO:0003824">
    <property type="term" value="F:catalytic activity"/>
    <property type="evidence" value="ECO:0007669"/>
    <property type="project" value="InterPro"/>
</dbReference>
<proteinExistence type="inferred from homology"/>
<dbReference type="InterPro" id="IPR029045">
    <property type="entry name" value="ClpP/crotonase-like_dom_sf"/>
</dbReference>
<reference evidence="2 3" key="1">
    <citation type="submission" date="2017-09" db="EMBL/GenBank/DDBJ databases">
        <authorList>
            <person name="Ehlers B."/>
            <person name="Leendertz F.H."/>
        </authorList>
    </citation>
    <scope>NUCLEOTIDE SEQUENCE [LARGE SCALE GENOMIC DNA]</scope>
    <source>
        <strain evidence="2 3">CGMCC 4.6857</strain>
    </source>
</reference>
<comment type="similarity">
    <text evidence="1">Belongs to the enoyl-CoA hydratase/isomerase family.</text>
</comment>